<keyword evidence="2" id="KW-1185">Reference proteome</keyword>
<sequence length="128" mass="13038">MLVQSLVRPLTGRVGGGVGGNSVSFNSYADRTMEESEVLWTHVVPQDCTIPTLAVGSTAYVDGGVSATVSVTLNDTEIGTILFGSSSPYGVFNFGGEAELVEGDVIKIKAVSAVGGTNLSISLLGVVA</sequence>
<reference evidence="1 2" key="1">
    <citation type="submission" date="2017-11" db="EMBL/GenBank/DDBJ databases">
        <title>A major lineage of nontailed dsDNA viruses as unrecognized killers of marine bacteria.</title>
        <authorList>
            <person name="Kauffman K.M."/>
            <person name="Hussain F.A."/>
            <person name="Yang J."/>
            <person name="Arevalo P."/>
            <person name="Brown J.M."/>
            <person name="Chang W.K."/>
            <person name="VanInsberghe D."/>
            <person name="Elsherbini J."/>
            <person name="Cutler M.B."/>
            <person name="Kelly L."/>
            <person name="Polz M.F."/>
        </authorList>
    </citation>
    <scope>NUCLEOTIDE SEQUENCE [LARGE SCALE GENOMIC DNA]</scope>
</reference>
<protein>
    <submittedName>
        <fullName evidence="1">Uncharacterized protein</fullName>
    </submittedName>
</protein>
<organism evidence="1 2">
    <name type="scientific">Vibrio phage 1.188.A._10N.286.51.A6</name>
    <dbReference type="NCBI Taxonomy" id="1881217"/>
    <lineage>
        <taxon>Viruses</taxon>
        <taxon>Duplodnaviria</taxon>
        <taxon>Heunggongvirae</taxon>
        <taxon>Uroviricota</taxon>
        <taxon>Caudoviricetes</taxon>
        <taxon>Schitoviridae</taxon>
        <taxon>Mukerjeevirus</taxon>
        <taxon>Mukerjeevirus mv51A6</taxon>
    </lineage>
</organism>
<evidence type="ECO:0000313" key="2">
    <source>
        <dbReference type="Proteomes" id="UP000267783"/>
    </source>
</evidence>
<proteinExistence type="predicted"/>
<gene>
    <name evidence="1" type="ORF">NVP1188A_32</name>
</gene>
<dbReference type="Proteomes" id="UP000267783">
    <property type="component" value="Segment"/>
</dbReference>
<name>A0A2I7RIW3_9CAUD</name>
<evidence type="ECO:0000313" key="1">
    <source>
        <dbReference type="EMBL" id="AUR93600.1"/>
    </source>
</evidence>
<accession>A0A2I7RIW3</accession>
<dbReference type="EMBL" id="MG592554">
    <property type="protein sequence ID" value="AUR93600.1"/>
    <property type="molecule type" value="Genomic_DNA"/>
</dbReference>